<evidence type="ECO:0000256" key="1">
    <source>
        <dbReference type="SAM" id="Phobius"/>
    </source>
</evidence>
<evidence type="ECO:0000313" key="3">
    <source>
        <dbReference type="Proteomes" id="UP000190367"/>
    </source>
</evidence>
<keyword evidence="1" id="KW-1133">Transmembrane helix</keyword>
<name>A0A1T4Q236_9BACT</name>
<accession>A0A1T4Q236</accession>
<keyword evidence="1" id="KW-0812">Transmembrane</keyword>
<dbReference type="AlphaFoldDB" id="A0A1T4Q236"/>
<keyword evidence="1" id="KW-0472">Membrane</keyword>
<feature type="transmembrane region" description="Helical" evidence="1">
    <location>
        <begin position="56"/>
        <end position="73"/>
    </location>
</feature>
<gene>
    <name evidence="2" type="ORF">SAMN04488128_102118</name>
</gene>
<dbReference type="STRING" id="634771.SAMN04488128_102118"/>
<evidence type="ECO:0000313" key="2">
    <source>
        <dbReference type="EMBL" id="SJZ97597.1"/>
    </source>
</evidence>
<feature type="transmembrane region" description="Helical" evidence="1">
    <location>
        <begin position="20"/>
        <end position="44"/>
    </location>
</feature>
<feature type="transmembrane region" description="Helical" evidence="1">
    <location>
        <begin position="206"/>
        <end position="229"/>
    </location>
</feature>
<protein>
    <submittedName>
        <fullName evidence="2">Uncharacterized protein</fullName>
    </submittedName>
</protein>
<proteinExistence type="predicted"/>
<keyword evidence="3" id="KW-1185">Reference proteome</keyword>
<dbReference type="Proteomes" id="UP000190367">
    <property type="component" value="Unassembled WGS sequence"/>
</dbReference>
<sequence>MTAIKEKEFRFQGLDLKTEIRLGFALLPILVVVLLGLFYLLNVFLPVNPLQVPRGLIIPAILGISILSMYWLAKLVRDKTWTVRVNAERLLIRFRKQEFDIPLESIREINNMGSADFRYLTFYTKTGLSVRMRVGIGAMTPFSRKEDLQTVDEMMSCLKPYIDKHFNKKDLRNKIHQNLFPHYGVYLVKTEPLTYKWLEKRTPGQVMLIFLGAGVIILVLLLQVLFYYIDHKS</sequence>
<reference evidence="3" key="1">
    <citation type="submission" date="2017-02" db="EMBL/GenBank/DDBJ databases">
        <authorList>
            <person name="Varghese N."/>
            <person name="Submissions S."/>
        </authorList>
    </citation>
    <scope>NUCLEOTIDE SEQUENCE [LARGE SCALE GENOMIC DNA]</scope>
    <source>
        <strain evidence="3">DSM 22224</strain>
    </source>
</reference>
<organism evidence="2 3">
    <name type="scientific">Chitinophaga eiseniae</name>
    <dbReference type="NCBI Taxonomy" id="634771"/>
    <lineage>
        <taxon>Bacteria</taxon>
        <taxon>Pseudomonadati</taxon>
        <taxon>Bacteroidota</taxon>
        <taxon>Chitinophagia</taxon>
        <taxon>Chitinophagales</taxon>
        <taxon>Chitinophagaceae</taxon>
        <taxon>Chitinophaga</taxon>
    </lineage>
</organism>
<dbReference type="EMBL" id="FUWZ01000002">
    <property type="protein sequence ID" value="SJZ97597.1"/>
    <property type="molecule type" value="Genomic_DNA"/>
</dbReference>